<dbReference type="Proteomes" id="UP001314169">
    <property type="component" value="Chromosome Y"/>
</dbReference>
<evidence type="ECO:0008006" key="6">
    <source>
        <dbReference type="Google" id="ProtNLM"/>
    </source>
</evidence>
<organism evidence="4 5">
    <name type="scientific">Pipistrellus nathusii</name>
    <name type="common">Nathusius' pipistrelle</name>
    <dbReference type="NCBI Taxonomy" id="59473"/>
    <lineage>
        <taxon>Eukaryota</taxon>
        <taxon>Metazoa</taxon>
        <taxon>Chordata</taxon>
        <taxon>Craniata</taxon>
        <taxon>Vertebrata</taxon>
        <taxon>Euteleostomi</taxon>
        <taxon>Mammalia</taxon>
        <taxon>Eutheria</taxon>
        <taxon>Laurasiatheria</taxon>
        <taxon>Chiroptera</taxon>
        <taxon>Yangochiroptera</taxon>
        <taxon>Vespertilionidae</taxon>
        <taxon>Pipistrellus</taxon>
    </lineage>
</organism>
<evidence type="ECO:0000256" key="1">
    <source>
        <dbReference type="ARBA" id="ARBA00009947"/>
    </source>
</evidence>
<sequence length="260" mass="30363">MQGPDCQEEEWVGEQLIAGEQFVQEGEREGTMEAMELVGEAEPQSEDKAKPQKAKPVQQEQAQPDPAGKCTWSPLEMLQALQLEMEPMNEQARRAFSRLRRRMGQRLKPYLERRSLNIQRIPGFWATAFINHPVLSTMIGVQDENMLRHMIDLKVREVRHSENYCTISLYFHSNPYFVNNVIVKEYLITVTGYRASRATPIQWYQHCEREAYSHRHQDSTLTLFNWFSDHNLAGSGRIAEIISKDLWLNPLKYYERTMAS</sequence>
<evidence type="ECO:0000313" key="5">
    <source>
        <dbReference type="Proteomes" id="UP001314169"/>
    </source>
</evidence>
<dbReference type="InterPro" id="IPR037231">
    <property type="entry name" value="NAP-like_sf"/>
</dbReference>
<dbReference type="PANTHER" id="PTHR11875">
    <property type="entry name" value="TESTIS-SPECIFIC Y-ENCODED PROTEIN"/>
    <property type="match status" value="1"/>
</dbReference>
<reference evidence="4" key="1">
    <citation type="submission" date="2023-12" db="EMBL/GenBank/DDBJ databases">
        <authorList>
            <person name="Brown T."/>
        </authorList>
    </citation>
    <scope>NUCLEOTIDE SEQUENCE</scope>
</reference>
<dbReference type="Pfam" id="PF00956">
    <property type="entry name" value="NAP"/>
    <property type="match status" value="1"/>
</dbReference>
<name>A0ABP0ALN6_PIPNA</name>
<gene>
    <name evidence="4" type="ORF">MPIPNATIZW_LOCUS19004</name>
</gene>
<evidence type="ECO:0000313" key="4">
    <source>
        <dbReference type="EMBL" id="CAK6450698.1"/>
    </source>
</evidence>
<dbReference type="InterPro" id="IPR002164">
    <property type="entry name" value="NAP_family"/>
</dbReference>
<evidence type="ECO:0000256" key="3">
    <source>
        <dbReference type="SAM" id="MobiDB-lite"/>
    </source>
</evidence>
<feature type="non-terminal residue" evidence="4">
    <location>
        <position position="1"/>
    </location>
</feature>
<evidence type="ECO:0000256" key="2">
    <source>
        <dbReference type="RuleBase" id="RU003876"/>
    </source>
</evidence>
<feature type="region of interest" description="Disordered" evidence="3">
    <location>
        <begin position="25"/>
        <end position="69"/>
    </location>
</feature>
<accession>A0ABP0ALN6</accession>
<dbReference type="SUPFAM" id="SSF143113">
    <property type="entry name" value="NAP-like"/>
    <property type="match status" value="1"/>
</dbReference>
<protein>
    <recommendedName>
        <fullName evidence="6">TSPY</fullName>
    </recommendedName>
</protein>
<dbReference type="EMBL" id="OY882880">
    <property type="protein sequence ID" value="CAK6450698.1"/>
    <property type="molecule type" value="Genomic_DNA"/>
</dbReference>
<dbReference type="Gene3D" id="1.20.5.1500">
    <property type="match status" value="1"/>
</dbReference>
<feature type="compositionally biased region" description="Low complexity" evidence="3">
    <location>
        <begin position="54"/>
        <end position="64"/>
    </location>
</feature>
<proteinExistence type="inferred from homology"/>
<dbReference type="Gene3D" id="3.30.1120.90">
    <property type="entry name" value="Nucleosome assembly protein"/>
    <property type="match status" value="1"/>
</dbReference>
<comment type="similarity">
    <text evidence="1 2">Belongs to the nucleosome assembly protein (NAP) family.</text>
</comment>
<keyword evidence="5" id="KW-1185">Reference proteome</keyword>